<dbReference type="Proteomes" id="UP000773462">
    <property type="component" value="Unassembled WGS sequence"/>
</dbReference>
<dbReference type="PIRSF" id="PIRSF019455">
    <property type="entry name" value="CopR_AtkY"/>
    <property type="match status" value="1"/>
</dbReference>
<dbReference type="InterPro" id="IPR005650">
    <property type="entry name" value="BlaI_family"/>
</dbReference>
<reference evidence="5 6" key="1">
    <citation type="submission" date="2021-03" db="EMBL/GenBank/DDBJ databases">
        <title>Genomic Encyclopedia of Type Strains, Phase IV (KMG-IV): sequencing the most valuable type-strain genomes for metagenomic binning, comparative biology and taxonomic classification.</title>
        <authorList>
            <person name="Goeker M."/>
        </authorList>
    </citation>
    <scope>NUCLEOTIDE SEQUENCE [LARGE SCALE GENOMIC DNA]</scope>
    <source>
        <strain evidence="5 6">DSM 101953</strain>
    </source>
</reference>
<evidence type="ECO:0000256" key="3">
    <source>
        <dbReference type="ARBA" id="ARBA00023125"/>
    </source>
</evidence>
<comment type="caution">
    <text evidence="5">The sequence shown here is derived from an EMBL/GenBank/DDBJ whole genome shotgun (WGS) entry which is preliminary data.</text>
</comment>
<keyword evidence="2" id="KW-0805">Transcription regulation</keyword>
<evidence type="ECO:0000256" key="4">
    <source>
        <dbReference type="ARBA" id="ARBA00023163"/>
    </source>
</evidence>
<dbReference type="EMBL" id="JAGGLV010000002">
    <property type="protein sequence ID" value="MBP2110620.1"/>
    <property type="molecule type" value="Genomic_DNA"/>
</dbReference>
<accession>A0ABS4NMJ9</accession>
<dbReference type="InterPro" id="IPR036390">
    <property type="entry name" value="WH_DNA-bd_sf"/>
</dbReference>
<name>A0ABS4NMJ9_9BACL</name>
<dbReference type="Pfam" id="PF03965">
    <property type="entry name" value="Penicillinase_R"/>
    <property type="match status" value="1"/>
</dbReference>
<evidence type="ECO:0000256" key="2">
    <source>
        <dbReference type="ARBA" id="ARBA00023015"/>
    </source>
</evidence>
<protein>
    <submittedName>
        <fullName evidence="5">Transcriptional regulator</fullName>
    </submittedName>
</protein>
<evidence type="ECO:0000256" key="1">
    <source>
        <dbReference type="ARBA" id="ARBA00011046"/>
    </source>
</evidence>
<evidence type="ECO:0000313" key="6">
    <source>
        <dbReference type="Proteomes" id="UP000773462"/>
    </source>
</evidence>
<dbReference type="Gene3D" id="1.10.4040.10">
    <property type="entry name" value="Penicillinase repressor domain"/>
    <property type="match status" value="1"/>
</dbReference>
<keyword evidence="3" id="KW-0238">DNA-binding</keyword>
<proteinExistence type="inferred from homology"/>
<keyword evidence="4" id="KW-0804">Transcription</keyword>
<sequence length="119" mass="13618">MEIKLYDSELKVMEILWREGKLPAGDLAAILNQETGWNRNTTYTVIKKLIAKDAVERTDPGFVCTPLIAKEQVQTYETKELINKMYGGSAEMFFSAFLNEKNLSKADIDKLRQIVESLR</sequence>
<gene>
    <name evidence="5" type="ORF">J2Z70_000760</name>
</gene>
<dbReference type="Gene3D" id="1.10.10.10">
    <property type="entry name" value="Winged helix-like DNA-binding domain superfamily/Winged helix DNA-binding domain"/>
    <property type="match status" value="1"/>
</dbReference>
<comment type="similarity">
    <text evidence="1">Belongs to the BlaI transcriptional regulatory family.</text>
</comment>
<organism evidence="5 6">
    <name type="scientific">Paenibacillus silagei</name>
    <dbReference type="NCBI Taxonomy" id="1670801"/>
    <lineage>
        <taxon>Bacteria</taxon>
        <taxon>Bacillati</taxon>
        <taxon>Bacillota</taxon>
        <taxon>Bacilli</taxon>
        <taxon>Bacillales</taxon>
        <taxon>Paenibacillaceae</taxon>
        <taxon>Paenibacillus</taxon>
    </lineage>
</organism>
<dbReference type="RefSeq" id="WP_209869561.1">
    <property type="nucleotide sequence ID" value="NZ_JAGGLV010000002.1"/>
</dbReference>
<keyword evidence="6" id="KW-1185">Reference proteome</keyword>
<dbReference type="SUPFAM" id="SSF46785">
    <property type="entry name" value="Winged helix' DNA-binding domain"/>
    <property type="match status" value="1"/>
</dbReference>
<evidence type="ECO:0000313" key="5">
    <source>
        <dbReference type="EMBL" id="MBP2110620.1"/>
    </source>
</evidence>
<dbReference type="InterPro" id="IPR036388">
    <property type="entry name" value="WH-like_DNA-bd_sf"/>
</dbReference>